<proteinExistence type="predicted"/>
<name>A0A4R5L088_9BACL</name>
<organism evidence="1 2">
    <name type="scientific">Paenibacillus piri</name>
    <dbReference type="NCBI Taxonomy" id="2547395"/>
    <lineage>
        <taxon>Bacteria</taxon>
        <taxon>Bacillati</taxon>
        <taxon>Bacillota</taxon>
        <taxon>Bacilli</taxon>
        <taxon>Bacillales</taxon>
        <taxon>Paenibacillaceae</taxon>
        <taxon>Paenibacillus</taxon>
    </lineage>
</organism>
<sequence>MYKYNLSLWLSDETLRKSVDLTQIDKETGVDYPKAIKVDAVEHYNEVSKRSRNFKAITECDVVHISGVSEIRITLESEAVLNIPNRALKVYSSFLANGALSDLVRYNSLFRGSSEKVESAIQDELSNEDLLTILIRCAFRNSKEDKELLDSVKEVIKSRYQD</sequence>
<evidence type="ECO:0000313" key="1">
    <source>
        <dbReference type="EMBL" id="TDG00906.1"/>
    </source>
</evidence>
<protein>
    <submittedName>
        <fullName evidence="1">Uncharacterized protein</fullName>
    </submittedName>
</protein>
<gene>
    <name evidence="1" type="ORF">E1757_04655</name>
</gene>
<comment type="caution">
    <text evidence="1">The sequence shown here is derived from an EMBL/GenBank/DDBJ whole genome shotgun (WGS) entry which is preliminary data.</text>
</comment>
<dbReference type="EMBL" id="SMRT01000001">
    <property type="protein sequence ID" value="TDG00906.1"/>
    <property type="molecule type" value="Genomic_DNA"/>
</dbReference>
<keyword evidence="2" id="KW-1185">Reference proteome</keyword>
<evidence type="ECO:0000313" key="2">
    <source>
        <dbReference type="Proteomes" id="UP000295636"/>
    </source>
</evidence>
<reference evidence="1 2" key="1">
    <citation type="submission" date="2019-03" db="EMBL/GenBank/DDBJ databases">
        <title>This is whole genome sequence of Paenibacillus sp MS74 strain.</title>
        <authorList>
            <person name="Trinh H.N."/>
        </authorList>
    </citation>
    <scope>NUCLEOTIDE SEQUENCE [LARGE SCALE GENOMIC DNA]</scope>
    <source>
        <strain evidence="1 2">MS74</strain>
    </source>
</reference>
<accession>A0A4R5L088</accession>
<dbReference type="AlphaFoldDB" id="A0A4R5L088"/>
<dbReference type="OrthoDB" id="2610051at2"/>
<dbReference type="Proteomes" id="UP000295636">
    <property type="component" value="Unassembled WGS sequence"/>
</dbReference>
<dbReference type="RefSeq" id="WP_133225616.1">
    <property type="nucleotide sequence ID" value="NZ_SMRT01000001.1"/>
</dbReference>